<sequence length="81" mass="8893">MPDITENTGYTVAFVNLYNAGRKEEDPLKDIKDPREFLATSLAKLSALSPGRFPQIISENLDPANQAALHQICSAYNCPVV</sequence>
<dbReference type="AlphaFoldDB" id="A0A9Q0UGK7"/>
<evidence type="ECO:0000313" key="2">
    <source>
        <dbReference type="EMBL" id="KAJ6729603.1"/>
    </source>
</evidence>
<organism evidence="2 3">
    <name type="scientific">Salix viminalis</name>
    <name type="common">Common osier</name>
    <name type="synonym">Basket willow</name>
    <dbReference type="NCBI Taxonomy" id="40686"/>
    <lineage>
        <taxon>Eukaryota</taxon>
        <taxon>Viridiplantae</taxon>
        <taxon>Streptophyta</taxon>
        <taxon>Embryophyta</taxon>
        <taxon>Tracheophyta</taxon>
        <taxon>Spermatophyta</taxon>
        <taxon>Magnoliopsida</taxon>
        <taxon>eudicotyledons</taxon>
        <taxon>Gunneridae</taxon>
        <taxon>Pentapetalae</taxon>
        <taxon>rosids</taxon>
        <taxon>fabids</taxon>
        <taxon>Malpighiales</taxon>
        <taxon>Salicaceae</taxon>
        <taxon>Saliceae</taxon>
        <taxon>Salix</taxon>
    </lineage>
</organism>
<feature type="domain" description="Exportin-2 C-terminal" evidence="1">
    <location>
        <begin position="5"/>
        <end position="71"/>
    </location>
</feature>
<dbReference type="GO" id="GO:0031267">
    <property type="term" value="F:small GTPase binding"/>
    <property type="evidence" value="ECO:0007669"/>
    <property type="project" value="InterPro"/>
</dbReference>
<accession>A0A9Q0UGK7</accession>
<evidence type="ECO:0000313" key="3">
    <source>
        <dbReference type="Proteomes" id="UP001151529"/>
    </source>
</evidence>
<proteinExistence type="predicted"/>
<dbReference type="Gene3D" id="1.25.10.10">
    <property type="entry name" value="Leucine-rich Repeat Variant"/>
    <property type="match status" value="1"/>
</dbReference>
<dbReference type="InterPro" id="IPR005043">
    <property type="entry name" value="XPO2_C"/>
</dbReference>
<evidence type="ECO:0000259" key="1">
    <source>
        <dbReference type="Pfam" id="PF03378"/>
    </source>
</evidence>
<dbReference type="EMBL" id="JAPFFL010000004">
    <property type="protein sequence ID" value="KAJ6729603.1"/>
    <property type="molecule type" value="Genomic_DNA"/>
</dbReference>
<name>A0A9Q0UGK7_SALVM</name>
<dbReference type="Pfam" id="PF03378">
    <property type="entry name" value="CAS_CSE1"/>
    <property type="match status" value="1"/>
</dbReference>
<reference evidence="2" key="2">
    <citation type="journal article" date="2023" name="Int. J. Mol. Sci.">
        <title>De Novo Assembly and Annotation of 11 Diverse Shrub Willow (Salix) Genomes Reveals Novel Gene Organization in Sex-Linked Regions.</title>
        <authorList>
            <person name="Hyden B."/>
            <person name="Feng K."/>
            <person name="Yates T.B."/>
            <person name="Jawdy S."/>
            <person name="Cereghino C."/>
            <person name="Smart L.B."/>
            <person name="Muchero W."/>
        </authorList>
    </citation>
    <scope>NUCLEOTIDE SEQUENCE [LARGE SCALE GENOMIC DNA]</scope>
    <source>
        <tissue evidence="2">Shoot tip</tissue>
    </source>
</reference>
<dbReference type="InterPro" id="IPR011989">
    <property type="entry name" value="ARM-like"/>
</dbReference>
<comment type="caution">
    <text evidence="2">The sequence shown here is derived from an EMBL/GenBank/DDBJ whole genome shotgun (WGS) entry which is preliminary data.</text>
</comment>
<protein>
    <recommendedName>
        <fullName evidence="1">Exportin-2 C-terminal domain-containing protein</fullName>
    </recommendedName>
</protein>
<keyword evidence="3" id="KW-1185">Reference proteome</keyword>
<gene>
    <name evidence="2" type="ORF">OIU85_020505</name>
</gene>
<reference evidence="2" key="1">
    <citation type="submission" date="2022-11" db="EMBL/GenBank/DDBJ databases">
        <authorList>
            <person name="Hyden B.L."/>
            <person name="Feng K."/>
            <person name="Yates T."/>
            <person name="Jawdy S."/>
            <person name="Smart L.B."/>
            <person name="Muchero W."/>
        </authorList>
    </citation>
    <scope>NUCLEOTIDE SEQUENCE</scope>
    <source>
        <tissue evidence="2">Shoot tip</tissue>
    </source>
</reference>
<dbReference type="OrthoDB" id="1735062at2759"/>
<dbReference type="Proteomes" id="UP001151529">
    <property type="component" value="Chromosome 2"/>
</dbReference>